<organism evidence="3 4">
    <name type="scientific">Paraurantiacibacter namhicola</name>
    <dbReference type="NCBI Taxonomy" id="645517"/>
    <lineage>
        <taxon>Bacteria</taxon>
        <taxon>Pseudomonadati</taxon>
        <taxon>Pseudomonadota</taxon>
        <taxon>Alphaproteobacteria</taxon>
        <taxon>Sphingomonadales</taxon>
        <taxon>Erythrobacteraceae</taxon>
        <taxon>Paraurantiacibacter</taxon>
    </lineage>
</organism>
<keyword evidence="4" id="KW-1185">Reference proteome</keyword>
<feature type="signal peptide" evidence="1">
    <location>
        <begin position="1"/>
        <end position="19"/>
    </location>
</feature>
<feature type="domain" description="TonB C-terminal" evidence="2">
    <location>
        <begin position="223"/>
        <end position="315"/>
    </location>
</feature>
<reference evidence="3 4" key="1">
    <citation type="submission" date="2016-07" db="EMBL/GenBank/DDBJ databases">
        <title>Complete genome sequence of Altererythrobacter namhicola JCM 16345T, containing esterase-encoding genes.</title>
        <authorList>
            <person name="Cheng H."/>
            <person name="Wu Y.-H."/>
            <person name="Jian S.-L."/>
            <person name="Huo Y.-Y."/>
            <person name="Wang C.-S."/>
            <person name="Xu X.-W."/>
        </authorList>
    </citation>
    <scope>NUCLEOTIDE SEQUENCE [LARGE SCALE GENOMIC DNA]</scope>
    <source>
        <strain evidence="3 4">JCM 16345</strain>
    </source>
</reference>
<gene>
    <name evidence="3" type="ORF">A6F65_00358</name>
</gene>
<dbReference type="AlphaFoldDB" id="A0A1C7D5V2"/>
<dbReference type="OrthoDB" id="7585155at2"/>
<dbReference type="EMBL" id="CP016545">
    <property type="protein sequence ID" value="ANU06683.1"/>
    <property type="molecule type" value="Genomic_DNA"/>
</dbReference>
<evidence type="ECO:0000259" key="2">
    <source>
        <dbReference type="PROSITE" id="PS52015"/>
    </source>
</evidence>
<evidence type="ECO:0000313" key="3">
    <source>
        <dbReference type="EMBL" id="ANU06683.1"/>
    </source>
</evidence>
<dbReference type="InterPro" id="IPR037682">
    <property type="entry name" value="TonB_C"/>
</dbReference>
<dbReference type="SUPFAM" id="SSF74653">
    <property type="entry name" value="TolA/TonB C-terminal domain"/>
    <property type="match status" value="1"/>
</dbReference>
<accession>A0A1C7D5V2</accession>
<sequence length="315" mass="35050">MALKTKLALPLVLSFSLIAAPVSASATSAADDVLPDDAWRVFTPTTPWQVSTDGESCAMVRGFKSGPRRGQAEIRRYSPDEVFELSVFVSEADLERNKLSFRFSPETEWHSGLPMFARSAQYGGFITNAHFDLPLEERDEEPDDQPAPGDEDYERVPVDPYKRAAMEKKATGIWVRTGLGEPVLLKTGTMLGPMMQLRDCTDALLESWGYDAASYHAQKRHTAMRDGYKWIPYVQQHYPGQALRSGNNGLIRVRLAIDTEGRVTDCHPQSNLSGKEFYDAACGVLKRQGRFYPAHDASGTPVASFYSLAISYQLN</sequence>
<dbReference type="RefSeq" id="WP_067785248.1">
    <property type="nucleotide sequence ID" value="NZ_CP016545.1"/>
</dbReference>
<dbReference type="Pfam" id="PF03544">
    <property type="entry name" value="TonB_C"/>
    <property type="match status" value="1"/>
</dbReference>
<protein>
    <submittedName>
        <fullName evidence="3">Gram-negative bacterial tonB protein</fullName>
    </submittedName>
</protein>
<proteinExistence type="predicted"/>
<dbReference type="PROSITE" id="PS52015">
    <property type="entry name" value="TONB_CTD"/>
    <property type="match status" value="1"/>
</dbReference>
<dbReference type="Proteomes" id="UP000092698">
    <property type="component" value="Chromosome"/>
</dbReference>
<dbReference type="GO" id="GO:0055085">
    <property type="term" value="P:transmembrane transport"/>
    <property type="evidence" value="ECO:0007669"/>
    <property type="project" value="InterPro"/>
</dbReference>
<dbReference type="Gene3D" id="3.30.1150.10">
    <property type="match status" value="1"/>
</dbReference>
<dbReference type="KEGG" id="anh:A6F65_00358"/>
<dbReference type="PATRIC" id="fig|645517.4.peg.358"/>
<feature type="chain" id="PRO_5008884286" evidence="1">
    <location>
        <begin position="20"/>
        <end position="315"/>
    </location>
</feature>
<name>A0A1C7D5V2_9SPHN</name>
<evidence type="ECO:0000256" key="1">
    <source>
        <dbReference type="SAM" id="SignalP"/>
    </source>
</evidence>
<keyword evidence="1" id="KW-0732">Signal</keyword>
<evidence type="ECO:0000313" key="4">
    <source>
        <dbReference type="Proteomes" id="UP000092698"/>
    </source>
</evidence>
<dbReference type="STRING" id="645517.A6F65_00358"/>